<comment type="caution">
    <text evidence="2">The sequence shown here is derived from an EMBL/GenBank/DDBJ whole genome shotgun (WGS) entry which is preliminary data.</text>
</comment>
<keyword evidence="3" id="KW-1185">Reference proteome</keyword>
<sequence length="199" mass="20304">MTTRRTVRFAGLAALTAAAAFSLTAFQGGSTDASASPASKDAVSISHSTDAGGAGGAKIRAGATAATETLADGSTARISKLGDLHYTAEIVSDGSVVATLEADQHDAGLDANGMYVVLGIDGEIHSWMGGEHYGPDTYELEGGWTAEVTKLGEQHYRADILDGEGAVVTTLDADEQDAGLDANDSYIVLSTRGVISSHV</sequence>
<name>A0ABS7W542_STROV</name>
<organism evidence="2 3">
    <name type="scientific">Streptomyces olivaceus</name>
    <dbReference type="NCBI Taxonomy" id="47716"/>
    <lineage>
        <taxon>Bacteria</taxon>
        <taxon>Bacillati</taxon>
        <taxon>Actinomycetota</taxon>
        <taxon>Actinomycetes</taxon>
        <taxon>Kitasatosporales</taxon>
        <taxon>Streptomycetaceae</taxon>
        <taxon>Streptomyces</taxon>
    </lineage>
</organism>
<reference evidence="2 3" key="1">
    <citation type="submission" date="2021-06" db="EMBL/GenBank/DDBJ databases">
        <title>Ecological speciation of a Streptomyces species isolated from different habitats and geographic origins.</title>
        <authorList>
            <person name="Wang J."/>
        </authorList>
    </citation>
    <scope>NUCLEOTIDE SEQUENCE [LARGE SCALE GENOMIC DNA]</scope>
    <source>
        <strain evidence="2 3">FXJ8.012</strain>
    </source>
</reference>
<dbReference type="RefSeq" id="WP_224309518.1">
    <property type="nucleotide sequence ID" value="NZ_JAHSST010000006.1"/>
</dbReference>
<accession>A0ABS7W542</accession>
<protein>
    <submittedName>
        <fullName evidence="2">Uncharacterized protein</fullName>
    </submittedName>
</protein>
<gene>
    <name evidence="2" type="ORF">KVH32_18145</name>
</gene>
<evidence type="ECO:0000313" key="3">
    <source>
        <dbReference type="Proteomes" id="UP000758701"/>
    </source>
</evidence>
<evidence type="ECO:0000313" key="2">
    <source>
        <dbReference type="EMBL" id="MBZ6153065.1"/>
    </source>
</evidence>
<dbReference type="Proteomes" id="UP000758701">
    <property type="component" value="Unassembled WGS sequence"/>
</dbReference>
<keyword evidence="1" id="KW-0732">Signal</keyword>
<feature type="chain" id="PRO_5046190168" evidence="1">
    <location>
        <begin position="28"/>
        <end position="199"/>
    </location>
</feature>
<dbReference type="EMBL" id="JAHSTP010000006">
    <property type="protein sequence ID" value="MBZ6153065.1"/>
    <property type="molecule type" value="Genomic_DNA"/>
</dbReference>
<feature type="signal peptide" evidence="1">
    <location>
        <begin position="1"/>
        <end position="27"/>
    </location>
</feature>
<proteinExistence type="predicted"/>
<evidence type="ECO:0000256" key="1">
    <source>
        <dbReference type="SAM" id="SignalP"/>
    </source>
</evidence>